<name>A0A4Y5YXY7_9GAMM</name>
<reference evidence="10 11" key="1">
    <citation type="submission" date="2019-06" db="EMBL/GenBank/DDBJ databases">
        <title>A complete genome sequence for Luteibacter pinisoli MAH-14.</title>
        <authorList>
            <person name="Baltrus D.A."/>
        </authorList>
    </citation>
    <scope>NUCLEOTIDE SEQUENCE [LARGE SCALE GENOMIC DNA]</scope>
    <source>
        <strain evidence="10 11">MAH-14</strain>
    </source>
</reference>
<keyword evidence="11" id="KW-1185">Reference proteome</keyword>
<feature type="transmembrane region" description="Helical" evidence="7">
    <location>
        <begin position="21"/>
        <end position="43"/>
    </location>
</feature>
<evidence type="ECO:0000256" key="1">
    <source>
        <dbReference type="ARBA" id="ARBA00004651"/>
    </source>
</evidence>
<dbReference type="EMBL" id="CP041046">
    <property type="protein sequence ID" value="QDE37852.1"/>
    <property type="molecule type" value="Genomic_DNA"/>
</dbReference>
<feature type="domain" description="ABC3 transporter permease C-terminal" evidence="8">
    <location>
        <begin position="267"/>
        <end position="373"/>
    </location>
</feature>
<evidence type="ECO:0000256" key="5">
    <source>
        <dbReference type="ARBA" id="ARBA00023136"/>
    </source>
</evidence>
<feature type="transmembrane region" description="Helical" evidence="7">
    <location>
        <begin position="660"/>
        <end position="680"/>
    </location>
</feature>
<feature type="transmembrane region" description="Helical" evidence="7">
    <location>
        <begin position="397"/>
        <end position="415"/>
    </location>
</feature>
<evidence type="ECO:0000256" key="2">
    <source>
        <dbReference type="ARBA" id="ARBA00022475"/>
    </source>
</evidence>
<evidence type="ECO:0000256" key="3">
    <source>
        <dbReference type="ARBA" id="ARBA00022692"/>
    </source>
</evidence>
<dbReference type="GO" id="GO:0005886">
    <property type="term" value="C:plasma membrane"/>
    <property type="evidence" value="ECO:0007669"/>
    <property type="project" value="UniProtKB-SubCell"/>
</dbReference>
<keyword evidence="5 7" id="KW-0472">Membrane</keyword>
<evidence type="ECO:0000313" key="10">
    <source>
        <dbReference type="EMBL" id="QDE37852.1"/>
    </source>
</evidence>
<comment type="subcellular location">
    <subcellularLocation>
        <location evidence="1">Cell membrane</location>
        <topology evidence="1">Multi-pass membrane protein</topology>
    </subcellularLocation>
</comment>
<dbReference type="PANTHER" id="PTHR30572">
    <property type="entry name" value="MEMBRANE COMPONENT OF TRANSPORTER-RELATED"/>
    <property type="match status" value="1"/>
</dbReference>
<sequence>MRRVFAGSWRTLHALTRQPGYFLLAAATLALGVGTFFATFALVDALLMAPPGFTHHGSVVLYGEVVRPSSPRSLSATLYDTVGLPRGVLSRGLARSVERASVRSGAHASLLVMQRMDDGFLPTLGVVPAAGALTLKPGGGDGVMLSWRLWQAWFAGDPHVAGRVITVDGRPLRIAGVLPAAYRLFDDVDVILPLHGVPGASASVPNFLAVARLAPDASSDDLVGRLRATAAASDGAARAAMFGITPIDDALTAAAAPTVWFFLGCAGLVVATACGNLANLMMARALGRSRETALRRALGAGFWRSWAPAAAEAGFIAVAGVLAGTVLGHALVTAGEAYIPDAWRVNAGPIDIRWRVYLASAVVALFMTVVAAIGGGLREPGRGGQERQGAAARARVAWVQVQLGLATLLLSLCVVRGMQTWRQQDVAPGFDLDGAAAARFRPDPLHFTSAKPVAQAMAAIEARLAGERGALRAGVTTQLPVGTNFNVTFAAPGGVPFDTQYAVQTPGARAALGMHLVAGRDLATSDAAGGPAVVVVNQAFLARIPGATLGSTVLKVSRSMGTRSLRIVGIVANTRDAGPALPPRPWAIVPFAQLPPAEFASFRSLLSYYLVVHASSYVALAGIDPGEALRDVAPWLAIEPPRPLGRAWNDVRAASQRDTWLASLFAGVGLGLGLVGLYSAQRIHVASRRRELALCAAVGGTPLDLLGLCLAHGVARATVGVILGLSAALAFNLWPPAALAQGARVDLDAVCIVATVMLLLTSAVSLPPALRSAAIPPSLVLREQ</sequence>
<dbReference type="PANTHER" id="PTHR30572:SF4">
    <property type="entry name" value="ABC TRANSPORTER PERMEASE YTRF"/>
    <property type="match status" value="1"/>
</dbReference>
<protein>
    <submittedName>
        <fullName evidence="10">FtsX-like permease family protein</fullName>
    </submittedName>
</protein>
<comment type="similarity">
    <text evidence="6">Belongs to the ABC-4 integral membrane protein family.</text>
</comment>
<dbReference type="InterPro" id="IPR003838">
    <property type="entry name" value="ABC3_permease_C"/>
</dbReference>
<organism evidence="10 11">
    <name type="scientific">Luteibacter pinisoli</name>
    <dbReference type="NCBI Taxonomy" id="2589080"/>
    <lineage>
        <taxon>Bacteria</taxon>
        <taxon>Pseudomonadati</taxon>
        <taxon>Pseudomonadota</taxon>
        <taxon>Gammaproteobacteria</taxon>
        <taxon>Lysobacterales</taxon>
        <taxon>Rhodanobacteraceae</taxon>
        <taxon>Luteibacter</taxon>
    </lineage>
</organism>
<keyword evidence="2" id="KW-1003">Cell membrane</keyword>
<dbReference type="Proteomes" id="UP000316093">
    <property type="component" value="Chromosome"/>
</dbReference>
<dbReference type="InterPro" id="IPR050250">
    <property type="entry name" value="Macrolide_Exporter_MacB"/>
</dbReference>
<evidence type="ECO:0000256" key="4">
    <source>
        <dbReference type="ARBA" id="ARBA00022989"/>
    </source>
</evidence>
<evidence type="ECO:0000313" key="11">
    <source>
        <dbReference type="Proteomes" id="UP000316093"/>
    </source>
</evidence>
<dbReference type="RefSeq" id="WP_139978742.1">
    <property type="nucleotide sequence ID" value="NZ_CP041046.1"/>
</dbReference>
<dbReference type="AlphaFoldDB" id="A0A4Y5YXY7"/>
<keyword evidence="4 7" id="KW-1133">Transmembrane helix</keyword>
<feature type="transmembrane region" description="Helical" evidence="7">
    <location>
        <begin position="721"/>
        <end position="740"/>
    </location>
</feature>
<dbReference type="KEGG" id="lpy:FIV34_00855"/>
<evidence type="ECO:0000259" key="9">
    <source>
        <dbReference type="Pfam" id="PF12704"/>
    </source>
</evidence>
<feature type="transmembrane region" description="Helical" evidence="7">
    <location>
        <begin position="356"/>
        <end position="377"/>
    </location>
</feature>
<feature type="transmembrane region" description="Helical" evidence="7">
    <location>
        <begin position="259"/>
        <end position="280"/>
    </location>
</feature>
<dbReference type="InterPro" id="IPR025857">
    <property type="entry name" value="MacB_PCD"/>
</dbReference>
<evidence type="ECO:0000256" key="6">
    <source>
        <dbReference type="ARBA" id="ARBA00038076"/>
    </source>
</evidence>
<evidence type="ECO:0000256" key="7">
    <source>
        <dbReference type="SAM" id="Phobius"/>
    </source>
</evidence>
<feature type="transmembrane region" description="Helical" evidence="7">
    <location>
        <begin position="747"/>
        <end position="770"/>
    </location>
</feature>
<dbReference type="Pfam" id="PF12704">
    <property type="entry name" value="MacB_PCD"/>
    <property type="match status" value="2"/>
</dbReference>
<gene>
    <name evidence="10" type="ORF">FIV34_00855</name>
</gene>
<feature type="domain" description="MacB-like periplasmic core" evidence="9">
    <location>
        <begin position="23"/>
        <end position="228"/>
    </location>
</feature>
<feature type="transmembrane region" description="Helical" evidence="7">
    <location>
        <begin position="692"/>
        <end position="715"/>
    </location>
</feature>
<keyword evidence="3 7" id="KW-0812">Transmembrane</keyword>
<dbReference type="GO" id="GO:0022857">
    <property type="term" value="F:transmembrane transporter activity"/>
    <property type="evidence" value="ECO:0007669"/>
    <property type="project" value="TreeGrafter"/>
</dbReference>
<accession>A0A4Y5YXY7</accession>
<proteinExistence type="inferred from homology"/>
<feature type="domain" description="ABC3 transporter permease C-terminal" evidence="8">
    <location>
        <begin position="664"/>
        <end position="777"/>
    </location>
</feature>
<dbReference type="OrthoDB" id="5945529at2"/>
<evidence type="ECO:0000259" key="8">
    <source>
        <dbReference type="Pfam" id="PF02687"/>
    </source>
</evidence>
<dbReference type="Pfam" id="PF02687">
    <property type="entry name" value="FtsX"/>
    <property type="match status" value="2"/>
</dbReference>
<feature type="domain" description="MacB-like periplasmic core" evidence="9">
    <location>
        <begin position="404"/>
        <end position="598"/>
    </location>
</feature>